<dbReference type="RefSeq" id="WP_142531029.1">
    <property type="nucleotide sequence ID" value="NZ_CBCSJO010000015.1"/>
</dbReference>
<dbReference type="Proteomes" id="UP000320300">
    <property type="component" value="Unassembled WGS sequence"/>
</dbReference>
<dbReference type="AlphaFoldDB" id="A0A521FSB3"/>
<evidence type="ECO:0000313" key="1">
    <source>
        <dbReference type="EMBL" id="SMO98410.1"/>
    </source>
</evidence>
<accession>A0A521FSB3</accession>
<dbReference type="OrthoDB" id="768909at2"/>
<keyword evidence="2" id="KW-1185">Reference proteome</keyword>
<evidence type="ECO:0000313" key="2">
    <source>
        <dbReference type="Proteomes" id="UP000320300"/>
    </source>
</evidence>
<proteinExistence type="predicted"/>
<protein>
    <submittedName>
        <fullName evidence="1">Uncharacterized protein</fullName>
    </submittedName>
</protein>
<sequence>METKIKPPPTKSKIPRINHDEKIEKAYFIIVEKAINLLKTFENPEHRTYCQMDHSKNELNNNMVIEFLCFFWNITLQVAPHNNRRQIVIDIGTEGINNFGKELTTSLLRKMFSVATSKTLVSGEENTLIINYQPLPILDYYYRTVAQGETEYISISTVAIKSDDKFDLLELDLSESLLLLDRK</sequence>
<name>A0A521FSB3_9SPHI</name>
<gene>
    <name evidence="1" type="ORF">SAMN06265348_116100</name>
</gene>
<organism evidence="1 2">
    <name type="scientific">Pedobacter westerhofensis</name>
    <dbReference type="NCBI Taxonomy" id="425512"/>
    <lineage>
        <taxon>Bacteria</taxon>
        <taxon>Pseudomonadati</taxon>
        <taxon>Bacteroidota</taxon>
        <taxon>Sphingobacteriia</taxon>
        <taxon>Sphingobacteriales</taxon>
        <taxon>Sphingobacteriaceae</taxon>
        <taxon>Pedobacter</taxon>
    </lineage>
</organism>
<reference evidence="1 2" key="1">
    <citation type="submission" date="2017-05" db="EMBL/GenBank/DDBJ databases">
        <authorList>
            <person name="Varghese N."/>
            <person name="Submissions S."/>
        </authorList>
    </citation>
    <scope>NUCLEOTIDE SEQUENCE [LARGE SCALE GENOMIC DNA]</scope>
    <source>
        <strain evidence="1 2">DSM 19036</strain>
    </source>
</reference>
<dbReference type="EMBL" id="FXTN01000016">
    <property type="protein sequence ID" value="SMO98410.1"/>
    <property type="molecule type" value="Genomic_DNA"/>
</dbReference>